<evidence type="ECO:0000313" key="9">
    <source>
        <dbReference type="EMBL" id="CAF1222364.1"/>
    </source>
</evidence>
<feature type="domain" description="EF-hand" evidence="8">
    <location>
        <begin position="67"/>
        <end position="102"/>
    </location>
</feature>
<gene>
    <name evidence="9" type="ORF">GPM918_LOCUS24752</name>
    <name evidence="10" type="ORF">OVA965_LOCUS37042</name>
    <name evidence="11" type="ORF">SRO942_LOCUS24755</name>
    <name evidence="12" type="ORF">TMI583_LOCUS38088</name>
</gene>
<evidence type="ECO:0000313" key="12">
    <source>
        <dbReference type="EMBL" id="CAF4291754.1"/>
    </source>
</evidence>
<dbReference type="InterPro" id="IPR018247">
    <property type="entry name" value="EF_Hand_1_Ca_BS"/>
</dbReference>
<sequence length="200" mass="23114">MGNRQERPQFQQWDLSRLQQVTGLPQEQLLQLYNEFRQSAGADGLMDRNEFRALRNRISPQPGAGFQQQHSTDQIFRAFDRDNSGSLTFDEFVAAIVMLNQNASQTQKWNYIIDQYNPGGIGHQYIQPQYAQSIFHSANQLYGTNIDYNQAWNQLDQQGQGYVTRDELINYVNQHMGGGGYGGHSGGHHHHHQQHQQYQY</sequence>
<dbReference type="SMART" id="SM00054">
    <property type="entry name" value="EFh"/>
    <property type="match status" value="2"/>
</dbReference>
<dbReference type="EMBL" id="CAJNOQ010009347">
    <property type="protein sequence ID" value="CAF1222364.1"/>
    <property type="molecule type" value="Genomic_DNA"/>
</dbReference>
<evidence type="ECO:0000313" key="13">
    <source>
        <dbReference type="Proteomes" id="UP000663829"/>
    </source>
</evidence>
<evidence type="ECO:0000256" key="7">
    <source>
        <dbReference type="SAM" id="MobiDB-lite"/>
    </source>
</evidence>
<dbReference type="InterPro" id="IPR011992">
    <property type="entry name" value="EF-hand-dom_pair"/>
</dbReference>
<comment type="caution">
    <text evidence="9">The sequence shown here is derived from an EMBL/GenBank/DDBJ whole genome shotgun (WGS) entry which is preliminary data.</text>
</comment>
<keyword evidence="6" id="KW-0449">Lipoprotein</keyword>
<keyword evidence="4" id="KW-0677">Repeat</keyword>
<evidence type="ECO:0000256" key="3">
    <source>
        <dbReference type="ARBA" id="ARBA00022723"/>
    </source>
</evidence>
<dbReference type="Proteomes" id="UP000682733">
    <property type="component" value="Unassembled WGS sequence"/>
</dbReference>
<keyword evidence="3" id="KW-0479">Metal-binding</keyword>
<dbReference type="InterPro" id="IPR028846">
    <property type="entry name" value="Recoverin"/>
</dbReference>
<dbReference type="PROSITE" id="PS00018">
    <property type="entry name" value="EF_HAND_1"/>
    <property type="match status" value="1"/>
</dbReference>
<dbReference type="PROSITE" id="PS50222">
    <property type="entry name" value="EF_HAND_2"/>
    <property type="match status" value="2"/>
</dbReference>
<evidence type="ECO:0000256" key="2">
    <source>
        <dbReference type="ARBA" id="ARBA00022707"/>
    </source>
</evidence>
<evidence type="ECO:0000256" key="6">
    <source>
        <dbReference type="ARBA" id="ARBA00023288"/>
    </source>
</evidence>
<accession>A0A814XZ99</accession>
<protein>
    <recommendedName>
        <fullName evidence="8">EF-hand domain-containing protein</fullName>
    </recommendedName>
</protein>
<organism evidence="9 13">
    <name type="scientific">Didymodactylos carnosus</name>
    <dbReference type="NCBI Taxonomy" id="1234261"/>
    <lineage>
        <taxon>Eukaryota</taxon>
        <taxon>Metazoa</taxon>
        <taxon>Spiralia</taxon>
        <taxon>Gnathifera</taxon>
        <taxon>Rotifera</taxon>
        <taxon>Eurotatoria</taxon>
        <taxon>Bdelloidea</taxon>
        <taxon>Philodinida</taxon>
        <taxon>Philodinidae</taxon>
        <taxon>Didymodactylos</taxon>
    </lineage>
</organism>
<dbReference type="PANTHER" id="PTHR23055:SF178">
    <property type="entry name" value="NEUROCALCIN HOMOLOG"/>
    <property type="match status" value="1"/>
</dbReference>
<evidence type="ECO:0000259" key="8">
    <source>
        <dbReference type="PROSITE" id="PS50222"/>
    </source>
</evidence>
<dbReference type="EMBL" id="CAJOBC010009350">
    <property type="protein sequence ID" value="CAF3985619.1"/>
    <property type="molecule type" value="Genomic_DNA"/>
</dbReference>
<dbReference type="Proteomes" id="UP000677228">
    <property type="component" value="Unassembled WGS sequence"/>
</dbReference>
<proteinExistence type="inferred from homology"/>
<dbReference type="AlphaFoldDB" id="A0A814XZ99"/>
<reference evidence="9" key="1">
    <citation type="submission" date="2021-02" db="EMBL/GenBank/DDBJ databases">
        <authorList>
            <person name="Nowell W R."/>
        </authorList>
    </citation>
    <scope>NUCLEOTIDE SEQUENCE</scope>
</reference>
<dbReference type="InterPro" id="IPR002048">
    <property type="entry name" value="EF_hand_dom"/>
</dbReference>
<dbReference type="PANTHER" id="PTHR23055">
    <property type="entry name" value="CALCIUM BINDING PROTEINS"/>
    <property type="match status" value="1"/>
</dbReference>
<feature type="domain" description="EF-hand" evidence="8">
    <location>
        <begin position="143"/>
        <end position="178"/>
    </location>
</feature>
<keyword evidence="13" id="KW-1185">Reference proteome</keyword>
<keyword evidence="2" id="KW-0519">Myristate</keyword>
<evidence type="ECO:0000256" key="5">
    <source>
        <dbReference type="ARBA" id="ARBA00022837"/>
    </source>
</evidence>
<dbReference type="SUPFAM" id="SSF47473">
    <property type="entry name" value="EF-hand"/>
    <property type="match status" value="1"/>
</dbReference>
<dbReference type="EMBL" id="CAJOBA010056385">
    <property type="protein sequence ID" value="CAF4291754.1"/>
    <property type="molecule type" value="Genomic_DNA"/>
</dbReference>
<evidence type="ECO:0000313" key="11">
    <source>
        <dbReference type="EMBL" id="CAF3985619.1"/>
    </source>
</evidence>
<name>A0A814XZ99_9BILA</name>
<dbReference type="Proteomes" id="UP000663829">
    <property type="component" value="Unassembled WGS sequence"/>
</dbReference>
<keyword evidence="5" id="KW-0106">Calcium</keyword>
<dbReference type="EMBL" id="CAJNOK010034361">
    <property type="protein sequence ID" value="CAF1503397.1"/>
    <property type="molecule type" value="Genomic_DNA"/>
</dbReference>
<dbReference type="Proteomes" id="UP000681722">
    <property type="component" value="Unassembled WGS sequence"/>
</dbReference>
<comment type="similarity">
    <text evidence="1">Belongs to the recoverin family.</text>
</comment>
<evidence type="ECO:0000313" key="10">
    <source>
        <dbReference type="EMBL" id="CAF1503397.1"/>
    </source>
</evidence>
<dbReference type="OrthoDB" id="9975509at2759"/>
<dbReference type="CDD" id="cd00051">
    <property type="entry name" value="EFh"/>
    <property type="match status" value="1"/>
</dbReference>
<evidence type="ECO:0000256" key="1">
    <source>
        <dbReference type="ARBA" id="ARBA00006049"/>
    </source>
</evidence>
<dbReference type="Pfam" id="PF00036">
    <property type="entry name" value="EF-hand_1"/>
    <property type="match status" value="1"/>
</dbReference>
<feature type="region of interest" description="Disordered" evidence="7">
    <location>
        <begin position="179"/>
        <end position="200"/>
    </location>
</feature>
<evidence type="ECO:0000256" key="4">
    <source>
        <dbReference type="ARBA" id="ARBA00022737"/>
    </source>
</evidence>
<dbReference type="Gene3D" id="1.10.238.10">
    <property type="entry name" value="EF-hand"/>
    <property type="match status" value="1"/>
</dbReference>
<dbReference type="GO" id="GO:0005509">
    <property type="term" value="F:calcium ion binding"/>
    <property type="evidence" value="ECO:0007669"/>
    <property type="project" value="InterPro"/>
</dbReference>